<evidence type="ECO:0000313" key="5">
    <source>
        <dbReference type="Proteomes" id="UP000654913"/>
    </source>
</evidence>
<dbReference type="AlphaFoldDB" id="A0A7R7XQ16"/>
<dbReference type="CDD" id="cd05233">
    <property type="entry name" value="SDR_c"/>
    <property type="match status" value="1"/>
</dbReference>
<dbReference type="PANTHER" id="PTHR43618:SF2">
    <property type="entry name" value="CHAIN DEHYDROGENASE, PUTATIVE (AFU_ORTHOLOGUE AFUA_6G06930)-RELATED"/>
    <property type="match status" value="1"/>
</dbReference>
<accession>A0A7R7XQ16</accession>
<name>A0A7R7XQ16_9EURO</name>
<dbReference type="EMBL" id="AP024446">
    <property type="protein sequence ID" value="BCS24674.1"/>
    <property type="molecule type" value="Genomic_DNA"/>
</dbReference>
<dbReference type="PRINTS" id="PR00081">
    <property type="entry name" value="GDHRDH"/>
</dbReference>
<dbReference type="SUPFAM" id="SSF51735">
    <property type="entry name" value="NAD(P)-binding Rossmann-fold domains"/>
    <property type="match status" value="1"/>
</dbReference>
<dbReference type="KEGG" id="apuu:APUU_41118S"/>
<reference evidence="4" key="2">
    <citation type="submission" date="2021-02" db="EMBL/GenBank/DDBJ databases">
        <title>Aspergillus puulaauensis MK2 genome sequence.</title>
        <authorList>
            <person name="Futagami T."/>
            <person name="Mori K."/>
            <person name="Kadooka C."/>
            <person name="Tanaka T."/>
        </authorList>
    </citation>
    <scope>NUCLEOTIDE SEQUENCE</scope>
    <source>
        <strain evidence="4">MK2</strain>
    </source>
</reference>
<protein>
    <recommendedName>
        <fullName evidence="6">NADP(+)-dependent dehydrogenase</fullName>
    </recommendedName>
</protein>
<keyword evidence="5" id="KW-1185">Reference proteome</keyword>
<dbReference type="RefSeq" id="XP_041556868.1">
    <property type="nucleotide sequence ID" value="XM_041704266.1"/>
</dbReference>
<evidence type="ECO:0000256" key="2">
    <source>
        <dbReference type="ARBA" id="ARBA00022857"/>
    </source>
</evidence>
<evidence type="ECO:0000256" key="3">
    <source>
        <dbReference type="ARBA" id="ARBA00023002"/>
    </source>
</evidence>
<keyword evidence="3" id="KW-0560">Oxidoreductase</keyword>
<keyword evidence="2" id="KW-0521">NADP</keyword>
<proteinExistence type="inferred from homology"/>
<reference evidence="4" key="1">
    <citation type="submission" date="2021-01" db="EMBL/GenBank/DDBJ databases">
        <authorList>
            <consortium name="Aspergillus puulaauensis MK2 genome sequencing consortium"/>
            <person name="Kazuki M."/>
            <person name="Futagami T."/>
        </authorList>
    </citation>
    <scope>NUCLEOTIDE SEQUENCE</scope>
    <source>
        <strain evidence="4">MK2</strain>
    </source>
</reference>
<organism evidence="4 5">
    <name type="scientific">Aspergillus puulaauensis</name>
    <dbReference type="NCBI Taxonomy" id="1220207"/>
    <lineage>
        <taxon>Eukaryota</taxon>
        <taxon>Fungi</taxon>
        <taxon>Dikarya</taxon>
        <taxon>Ascomycota</taxon>
        <taxon>Pezizomycotina</taxon>
        <taxon>Eurotiomycetes</taxon>
        <taxon>Eurotiomycetidae</taxon>
        <taxon>Eurotiales</taxon>
        <taxon>Aspergillaceae</taxon>
        <taxon>Aspergillus</taxon>
    </lineage>
</organism>
<dbReference type="GO" id="GO:0016491">
    <property type="term" value="F:oxidoreductase activity"/>
    <property type="evidence" value="ECO:0007669"/>
    <property type="project" value="UniProtKB-KW"/>
</dbReference>
<sequence>MPYSLQNRNVLVTAGSRGLGALVAQKFAAQGSNVAINYFSSAGAAETIASDIRAQYNVKVITIKGDASLKADCENMVQTTVEQLGGLDVLVSNAGWTKITNFGDLDAMGEEDWDMCWSANVKGHLWLFKAALPTFKANADGGVFLITSSAAAVSATGSSLPYSVTKAAGLHLVKCLAQTQGPKVRINAVLPGLLLTDWGLRFPKEQIELYKSVTPLASLPEVEDTAEAYITLAKNSSMTGQAMQIDSGFVINY</sequence>
<comment type="similarity">
    <text evidence="1">Belongs to the short-chain dehydrogenases/reductases (SDR) family.</text>
</comment>
<dbReference type="PANTHER" id="PTHR43618">
    <property type="entry name" value="7-ALPHA-HYDROXYSTEROID DEHYDROGENASE"/>
    <property type="match status" value="1"/>
</dbReference>
<dbReference type="InterPro" id="IPR002347">
    <property type="entry name" value="SDR_fam"/>
</dbReference>
<dbReference type="InterPro" id="IPR052178">
    <property type="entry name" value="Sec_Metab_Biosynth_SDR"/>
</dbReference>
<dbReference type="InterPro" id="IPR036291">
    <property type="entry name" value="NAD(P)-bd_dom_sf"/>
</dbReference>
<gene>
    <name evidence="4" type="ORF">APUU_41118S</name>
</gene>
<evidence type="ECO:0008006" key="6">
    <source>
        <dbReference type="Google" id="ProtNLM"/>
    </source>
</evidence>
<dbReference type="Gene3D" id="3.40.50.720">
    <property type="entry name" value="NAD(P)-binding Rossmann-like Domain"/>
    <property type="match status" value="1"/>
</dbReference>
<dbReference type="GO" id="GO:0044550">
    <property type="term" value="P:secondary metabolite biosynthetic process"/>
    <property type="evidence" value="ECO:0007669"/>
    <property type="project" value="UniProtKB-ARBA"/>
</dbReference>
<dbReference type="GeneID" id="64974679"/>
<dbReference type="InterPro" id="IPR020904">
    <property type="entry name" value="Sc_DH/Rdtase_CS"/>
</dbReference>
<dbReference type="Proteomes" id="UP000654913">
    <property type="component" value="Chromosome 4"/>
</dbReference>
<dbReference type="PROSITE" id="PS00061">
    <property type="entry name" value="ADH_SHORT"/>
    <property type="match status" value="1"/>
</dbReference>
<dbReference type="Pfam" id="PF13561">
    <property type="entry name" value="adh_short_C2"/>
    <property type="match status" value="1"/>
</dbReference>
<evidence type="ECO:0000256" key="1">
    <source>
        <dbReference type="ARBA" id="ARBA00006484"/>
    </source>
</evidence>
<dbReference type="OrthoDB" id="37659at2759"/>
<evidence type="ECO:0000313" key="4">
    <source>
        <dbReference type="EMBL" id="BCS24674.1"/>
    </source>
</evidence>